<dbReference type="GO" id="GO:0005739">
    <property type="term" value="C:mitochondrion"/>
    <property type="evidence" value="ECO:0007669"/>
    <property type="project" value="UniProtKB-SubCell"/>
</dbReference>
<organism evidence="13">
    <name type="scientific">Prunus dulcis</name>
    <name type="common">Almond</name>
    <name type="synonym">Amygdalus dulcis</name>
    <dbReference type="NCBI Taxonomy" id="3755"/>
    <lineage>
        <taxon>Eukaryota</taxon>
        <taxon>Viridiplantae</taxon>
        <taxon>Streptophyta</taxon>
        <taxon>Embryophyta</taxon>
        <taxon>Tracheophyta</taxon>
        <taxon>Spermatophyta</taxon>
        <taxon>Magnoliopsida</taxon>
        <taxon>eudicotyledons</taxon>
        <taxon>Gunneridae</taxon>
        <taxon>Pentapetalae</taxon>
        <taxon>rosids</taxon>
        <taxon>fabids</taxon>
        <taxon>Rosales</taxon>
        <taxon>Rosaceae</taxon>
        <taxon>Amygdaloideae</taxon>
        <taxon>Amygdaleae</taxon>
        <taxon>Prunus</taxon>
    </lineage>
</organism>
<dbReference type="CDD" id="cd06457">
    <property type="entry name" value="M3A_MIP"/>
    <property type="match status" value="1"/>
</dbReference>
<accession>A0A4Y1R2C8</accession>
<keyword evidence="7" id="KW-0809">Transit peptide</keyword>
<keyword evidence="3 10" id="KW-0645">Protease</keyword>
<evidence type="ECO:0000259" key="12">
    <source>
        <dbReference type="Pfam" id="PF01432"/>
    </source>
</evidence>
<keyword evidence="6 10" id="KW-0862">Zinc</keyword>
<keyword evidence="9" id="KW-0496">Mitochondrion</keyword>
<keyword evidence="8 10" id="KW-0482">Metalloprotease</keyword>
<dbReference type="GO" id="GO:0006518">
    <property type="term" value="P:peptide metabolic process"/>
    <property type="evidence" value="ECO:0007669"/>
    <property type="project" value="TreeGrafter"/>
</dbReference>
<dbReference type="InterPro" id="IPR045090">
    <property type="entry name" value="Pept_M3A_M3B"/>
</dbReference>
<comment type="similarity">
    <text evidence="2 10">Belongs to the peptidase M3 family.</text>
</comment>
<comment type="cofactor">
    <cofactor evidence="10">
        <name>Zn(2+)</name>
        <dbReference type="ChEBI" id="CHEBI:29105"/>
    </cofactor>
    <text evidence="10">Binds 1 zinc ion.</text>
</comment>
<evidence type="ECO:0000256" key="1">
    <source>
        <dbReference type="ARBA" id="ARBA00004173"/>
    </source>
</evidence>
<evidence type="ECO:0000313" key="13">
    <source>
        <dbReference type="EMBL" id="BBG98255.1"/>
    </source>
</evidence>
<dbReference type="GO" id="GO:0006508">
    <property type="term" value="P:proteolysis"/>
    <property type="evidence" value="ECO:0007669"/>
    <property type="project" value="UniProtKB-KW"/>
</dbReference>
<comment type="subcellular location">
    <subcellularLocation>
        <location evidence="1">Mitochondrion</location>
    </subcellularLocation>
</comment>
<dbReference type="EMBL" id="AP019298">
    <property type="protein sequence ID" value="BBG98255.1"/>
    <property type="molecule type" value="Genomic_DNA"/>
</dbReference>
<dbReference type="GO" id="GO:0046872">
    <property type="term" value="F:metal ion binding"/>
    <property type="evidence" value="ECO:0007669"/>
    <property type="project" value="UniProtKB-UniRule"/>
</dbReference>
<feature type="domain" description="Peptidase M3A/M3B catalytic" evidence="12">
    <location>
        <begin position="276"/>
        <end position="676"/>
    </location>
</feature>
<dbReference type="PANTHER" id="PTHR11804">
    <property type="entry name" value="PROTEASE M3 THIMET OLIGOPEPTIDASE-RELATED"/>
    <property type="match status" value="1"/>
</dbReference>
<dbReference type="Gene3D" id="1.10.1370.10">
    <property type="entry name" value="Neurolysin, domain 3"/>
    <property type="match status" value="1"/>
</dbReference>
<dbReference type="FunFam" id="3.40.390.10:FF:000019">
    <property type="entry name" value="Mitochondrial intermediate peptidase, mitochondrial"/>
    <property type="match status" value="1"/>
</dbReference>
<dbReference type="InterPro" id="IPR033851">
    <property type="entry name" value="M3A_MIP"/>
</dbReference>
<dbReference type="InterPro" id="IPR024079">
    <property type="entry name" value="MetalloPept_cat_dom_sf"/>
</dbReference>
<dbReference type="GO" id="GO:0004222">
    <property type="term" value="F:metalloendopeptidase activity"/>
    <property type="evidence" value="ECO:0007669"/>
    <property type="project" value="InterPro"/>
</dbReference>
<feature type="compositionally biased region" description="Basic residues" evidence="11">
    <location>
        <begin position="22"/>
        <end position="31"/>
    </location>
</feature>
<dbReference type="SUPFAM" id="SSF55486">
    <property type="entry name" value="Metalloproteases ('zincins'), catalytic domain"/>
    <property type="match status" value="1"/>
</dbReference>
<dbReference type="InterPro" id="IPR024077">
    <property type="entry name" value="Neurolysin/TOP_dom2"/>
</dbReference>
<dbReference type="Pfam" id="PF01432">
    <property type="entry name" value="Peptidase_M3"/>
    <property type="match status" value="1"/>
</dbReference>
<evidence type="ECO:0000256" key="7">
    <source>
        <dbReference type="ARBA" id="ARBA00022946"/>
    </source>
</evidence>
<feature type="non-terminal residue" evidence="13">
    <location>
        <position position="1"/>
    </location>
</feature>
<gene>
    <name evidence="13" type="ORF">Prudu_007609</name>
</gene>
<dbReference type="Gene3D" id="3.40.390.10">
    <property type="entry name" value="Collagenase (Catalytic Domain)"/>
    <property type="match status" value="1"/>
</dbReference>
<evidence type="ECO:0000256" key="2">
    <source>
        <dbReference type="ARBA" id="ARBA00006040"/>
    </source>
</evidence>
<name>A0A4Y1R2C8_PRUDU</name>
<evidence type="ECO:0000256" key="9">
    <source>
        <dbReference type="ARBA" id="ARBA00023128"/>
    </source>
</evidence>
<dbReference type="PANTHER" id="PTHR11804:SF79">
    <property type="entry name" value="MITOCHONDRIAL INTERMEDIATE PEPTIDASE"/>
    <property type="match status" value="1"/>
</dbReference>
<evidence type="ECO:0000256" key="3">
    <source>
        <dbReference type="ARBA" id="ARBA00022670"/>
    </source>
</evidence>
<evidence type="ECO:0000256" key="4">
    <source>
        <dbReference type="ARBA" id="ARBA00022723"/>
    </source>
</evidence>
<keyword evidence="5 10" id="KW-0378">Hydrolase</keyword>
<evidence type="ECO:0000256" key="10">
    <source>
        <dbReference type="RuleBase" id="RU003435"/>
    </source>
</evidence>
<sequence>RPNQLDFWSVVHILNIKNLRRPTSLRRHRKNNAQPPPPVLPKAPAQTRLYIRLSGPYYGPPPVRLLHRHRSLWLRPPKDPKGFRRFVDDAIERSGELVAYISGMPSSAEIIRAMDEISNTVCSVIDSAELCRQTHPDREFVEEAIKASIRVNEYLHYLNTNHTLYNAVIKAEQEGNLLTDEAHRVAHYLRLDFERSGIHLSAEKVDRVNRLSIEISQLCRQFNQNIVNDPGTVDIFPASLIPRNLHHLLKPIYRSTSVVSKDSWRPGDTTNEKGFVRKMAYIKGNSVPHANLGVLDQLVASRHELAQIMGYRSYAEFTVKPNMASSPEVVMSFLLEMSKMVKPSADERKCDQQYGDLEPWDEAYYTAMMKYSAYDLDSSVVASYFPLPQCIKGLKVLVESLFGATFHSIPLAPGESWHPDVLKMSLHHPEEGDLGYLYLDLYSRKGKYPGCAHFAIKGGRMVSETEYQLPVVALVCNFSASHNSSTARLNHWELETLFHEFGHALHSLLSRTDYQHFSGTRVALDLAEAPSNLFEYYSWDYRVLKTFAKHYSTESMQGARKMFAATELQRQIFYAVIDQTFFGEQPTPPTSSIVADLKRQYTSWKHVDGTHWEARFNHLLNYGAGYYSYLYANVLPQQIWQKLCQEDPLSLTTGTALRTKFLQHGGAKEPSHLLSGLVGVGS</sequence>
<dbReference type="InterPro" id="IPR001567">
    <property type="entry name" value="Pept_M3A_M3B_dom"/>
</dbReference>
<protein>
    <submittedName>
        <fullName evidence="13">Probable mitochondrial intermediate peptidase, mitochondrial</fullName>
    </submittedName>
</protein>
<feature type="region of interest" description="Disordered" evidence="11">
    <location>
        <begin position="22"/>
        <end position="41"/>
    </location>
</feature>
<reference evidence="13" key="1">
    <citation type="journal article" date="2019" name="Science">
        <title>Mutation of a bHLH transcription factor allowed almond domestication.</title>
        <authorList>
            <person name="Sanchez-Perez R."/>
            <person name="Pavan S."/>
            <person name="Mazzeo R."/>
            <person name="Moldovan C."/>
            <person name="Aiese Cigliano R."/>
            <person name="Del Cueto J."/>
            <person name="Ricciardi F."/>
            <person name="Lotti C."/>
            <person name="Ricciardi L."/>
            <person name="Dicenta F."/>
            <person name="Lopez-Marques R.L."/>
            <person name="Lindberg Moller B."/>
        </authorList>
    </citation>
    <scope>NUCLEOTIDE SEQUENCE</scope>
</reference>
<evidence type="ECO:0000256" key="5">
    <source>
        <dbReference type="ARBA" id="ARBA00022801"/>
    </source>
</evidence>
<proteinExistence type="inferred from homology"/>
<keyword evidence="4 10" id="KW-0479">Metal-binding</keyword>
<dbReference type="AlphaFoldDB" id="A0A4Y1R2C8"/>
<evidence type="ECO:0000256" key="11">
    <source>
        <dbReference type="SAM" id="MobiDB-lite"/>
    </source>
</evidence>
<evidence type="ECO:0000256" key="6">
    <source>
        <dbReference type="ARBA" id="ARBA00022833"/>
    </source>
</evidence>
<evidence type="ECO:0000256" key="8">
    <source>
        <dbReference type="ARBA" id="ARBA00023049"/>
    </source>
</evidence>